<dbReference type="GO" id="GO:0003676">
    <property type="term" value="F:nucleic acid binding"/>
    <property type="evidence" value="ECO:0007669"/>
    <property type="project" value="InterPro"/>
</dbReference>
<feature type="region of interest" description="Disordered" evidence="2">
    <location>
        <begin position="215"/>
        <end position="247"/>
    </location>
</feature>
<dbReference type="EMBL" id="CAJNIZ010036224">
    <property type="protein sequence ID" value="CAE7564223.1"/>
    <property type="molecule type" value="Genomic_DNA"/>
</dbReference>
<organism evidence="4 5">
    <name type="scientific">Symbiodinium pilosum</name>
    <name type="common">Dinoflagellate</name>
    <dbReference type="NCBI Taxonomy" id="2952"/>
    <lineage>
        <taxon>Eukaryota</taxon>
        <taxon>Sar</taxon>
        <taxon>Alveolata</taxon>
        <taxon>Dinophyceae</taxon>
        <taxon>Suessiales</taxon>
        <taxon>Symbiodiniaceae</taxon>
        <taxon>Symbiodinium</taxon>
    </lineage>
</organism>
<feature type="compositionally biased region" description="Polar residues" evidence="2">
    <location>
        <begin position="706"/>
        <end position="715"/>
    </location>
</feature>
<evidence type="ECO:0000259" key="3">
    <source>
        <dbReference type="PROSITE" id="PS50800"/>
    </source>
</evidence>
<feature type="compositionally biased region" description="Low complexity" evidence="2">
    <location>
        <begin position="1149"/>
        <end position="1162"/>
    </location>
</feature>
<feature type="compositionally biased region" description="Basic and acidic residues" evidence="2">
    <location>
        <begin position="1088"/>
        <end position="1101"/>
    </location>
</feature>
<feature type="compositionally biased region" description="Basic and acidic residues" evidence="2">
    <location>
        <begin position="1668"/>
        <end position="1678"/>
    </location>
</feature>
<dbReference type="OrthoDB" id="432073at2759"/>
<dbReference type="Proteomes" id="UP000649617">
    <property type="component" value="Unassembled WGS sequence"/>
</dbReference>
<feature type="region of interest" description="Disordered" evidence="2">
    <location>
        <begin position="1625"/>
        <end position="1753"/>
    </location>
</feature>
<dbReference type="InterPro" id="IPR003034">
    <property type="entry name" value="SAP_dom"/>
</dbReference>
<evidence type="ECO:0000313" key="5">
    <source>
        <dbReference type="Proteomes" id="UP000649617"/>
    </source>
</evidence>
<feature type="region of interest" description="Disordered" evidence="2">
    <location>
        <begin position="693"/>
        <end position="716"/>
    </location>
</feature>
<dbReference type="Gene3D" id="3.30.420.10">
    <property type="entry name" value="Ribonuclease H-like superfamily/Ribonuclease H"/>
    <property type="match status" value="1"/>
</dbReference>
<feature type="coiled-coil region" evidence="1">
    <location>
        <begin position="2276"/>
        <end position="2303"/>
    </location>
</feature>
<gene>
    <name evidence="4" type="primary">dnaaf1</name>
    <name evidence="4" type="ORF">SPIL2461_LOCUS15118</name>
</gene>
<feature type="domain" description="SAP" evidence="3">
    <location>
        <begin position="453"/>
        <end position="487"/>
    </location>
</feature>
<name>A0A812UG19_SYMPI</name>
<proteinExistence type="predicted"/>
<sequence length="2330" mass="260880">MATGGGGSGGAFWRDDEIVVDRDGIPHYTGVQPGLMKEYRRRVLFAYNNLEGSGDDEEKERRSLAKKKARFGLRLIHGLHGPAWKECEELVLAPDKLKEADGYKHIFAALQGIEKVGVIKRTEAFENYFDNCHRRRGQTVDSFLRQRRQAWADLEDVAEGVKMSDDLQAYFLLRHVNLSKEDRRQILLANQSSYSVEGIEHALRVSCYDIHERERQNSSSWTSRRPKDNGKTGYAHATEADSEETMDDGYANKSLHEEAPDSPDYTDDGYHEETEVNDSYADLAQEEMCENPSDQGASEDDDIYKAYSSYQESRKSRCAVCNRLGHWAGDAYFVATTETDPCFFSISDDEEAGYAVHPDAGDTSQDEMDQDSGKSKLDEKRKSRAYAPSTSDWKEAPAPFVTDGGYPSFGPQGGEESSGGQDSQRVFVPIKVKKEDVNVIPVKNLAGARPVNLPQLRVRELQCDCDRWGIQTSGTRAEIVERLEQLYAGKAVGKKGCAKKFVQLKAVGATASTTSAPRPAAAASSSGSSIMARAPDTFLAASPAKATKEVVIDPRSGKALPMDWEIGKVNSFEYSYAGKNSPGGGGEPEEEERHLLGDEGRLTVWRVPIFFGGVPGEVYSAEISTGTTPLLLSIPCVQALDMIILMRQREVIVQELHLTIGMVTTRTKHLAVEVAFNPDLARKQRRERGALAPPLSAVGADPANNGAETKSSSTARLGAQRRLLEDKVGELTHRRVQELLRAERAHYSRDLRSQAALRREYSMAEQWASNGFRGTFVFEPFGGAFGVTRAASEEYSWTCSQPTDWLDGYDLLTKAGRDMVRNVVRKHRPYLTIIAFDCRVWSILANLNPDQDWTALRRTVGKRMLHFVSWLAKEVHQSGRYYLIENPATSAAWSFEGVLPRIVQQAGGSFACGDQCRYGAKDSKSGRPIRKRTGWLSNNPVILNHVCKQCKCAPGAHQPVLGSNKDAFPVGDGDETASDLDEDFEEPFEDTWSLEEDRLVRVHRVPRQKLFLPLSTTAPPIEVARLSRRRLTTMRLADGTVRSQEDDDWWSQARPVVMDGSWTGQTTFWVERPEHATGETEAQQQPQPRDHRAPLRVKTEVKEEEAEDGDDWRDRVHDSAVPFDEAMDRDDLSGYEPSEAPMARGAASPEHAAGEEAQQQPQPRDHRALRRRQRTRQLQRGFWTELGDEEAIQLLESTLEYVRQEGDASWTKVNLDSDLVPHGGDALSTDWEAWYNMSPASQVRPLVARDRQLYVAIFGKEVGDGEGDPGDGDGEDAWKQREDARERQWQALPRELKLAIKRVHVNLGHAATPAMLRALRIARASDVAIKACRLFRCPDCPRLKEPRIPRPSKLPIADVFNVLIGVDVFEEKDAQGQSWTFLNVLDQGTLYQVVSVLADTFANLTGAVVLEALTTSWFSWAGYPVAEDLASQGCFMEAAARAAPWQLGAIERHGATWKAAFRRMVWSQQVIGRDEVIMAAAATNAAKNALARKSGFSPAQWVLGKQIRLPADLTDENEVGRIGAMAMAETAGTRFHRRSQLRFAAREAYVQASNDSALRRAELRQVRPTRGPFPVGCFVFYYDQTAKAPGPNCWRGLARVVGKVAEWLVVNNEVALLDMAPKEGAKEGELERLEEPAEARGRQAPEEDSAGGPFQGDMSSSSLSAQRMRYESERDASRASRKAQRTSGPPANRPAASDIPVDPDGLPNMDLDEPEWDPEIHDYHQSQPRRQLSPMAESPEEEAQEREAKRLRSSANYVRETCDAYSAATQPDYLNNKAKEHYYKHEAAYLSKGVEMSDFMFGVRRNHFQDRDEALAASDGKGGKKKGRKELNLKELSSEQQLLFTGQGGSDAKEWSAWLSKEACEVLDMKESEDIRRNKADLIVPTRWVGTNKNDGLVDKDFLAKSRLVVQGFKDRFTSNHREEASWSSLLGILVTHVDDLEGGLHHTVLDSAFSKTQEFSTNHFKSFIFRGREIQQTAQNHVDVSMRNYALSLKPVKIDTERRKHLRAPLTAEEKEVFQSSAGELGWLARQLRCDLAYKNGVVQRSKSETCVADFLLLKQFVGQAKRGADFRQRYWSDVNLREAVVLHFADSGHANGTPDHKEELRYRSVGGYFILIANKEILDGKPARANVLAYHSTLTKRVCRSTLAAEASHLAEAVEAGDWIIVLLEEALTGDIDLRNWPEVIRRQRRAYVTDARSVYDYLQKDSTSTSSDKRMAIERALLRETVRQEGAEVLWVDGAQNIANVLTKHGAEKDTLRDFLRSGMMSFCQTPENAAIKERKREERAKRKEAKQLNQEFKDRVIRERLDVAEERAKEIPLGADNDGEDG</sequence>
<keyword evidence="5" id="KW-1185">Reference proteome</keyword>
<comment type="caution">
    <text evidence="4">The sequence shown here is derived from an EMBL/GenBank/DDBJ whole genome shotgun (WGS) entry which is preliminary data.</text>
</comment>
<evidence type="ECO:0000256" key="2">
    <source>
        <dbReference type="SAM" id="MobiDB-lite"/>
    </source>
</evidence>
<protein>
    <submittedName>
        <fullName evidence="4">Dnaaf1 protein</fullName>
    </submittedName>
</protein>
<accession>A0A812UG19</accession>
<feature type="compositionally biased region" description="Basic and acidic residues" evidence="2">
    <location>
        <begin position="1625"/>
        <end position="1645"/>
    </location>
</feature>
<evidence type="ECO:0000313" key="4">
    <source>
        <dbReference type="EMBL" id="CAE7564223.1"/>
    </source>
</evidence>
<feature type="region of interest" description="Disordered" evidence="2">
    <location>
        <begin position="354"/>
        <end position="423"/>
    </location>
</feature>
<reference evidence="4" key="1">
    <citation type="submission" date="2021-02" db="EMBL/GenBank/DDBJ databases">
        <authorList>
            <person name="Dougan E. K."/>
            <person name="Rhodes N."/>
            <person name="Thang M."/>
            <person name="Chan C."/>
        </authorList>
    </citation>
    <scope>NUCLEOTIDE SEQUENCE</scope>
</reference>
<feature type="compositionally biased region" description="Basic and acidic residues" evidence="2">
    <location>
        <begin position="371"/>
        <end position="381"/>
    </location>
</feature>
<keyword evidence="1" id="KW-0175">Coiled coil</keyword>
<dbReference type="InterPro" id="IPR036397">
    <property type="entry name" value="RNaseH_sf"/>
</dbReference>
<feature type="region of interest" description="Disordered" evidence="2">
    <location>
        <begin position="1075"/>
        <end position="1173"/>
    </location>
</feature>
<evidence type="ECO:0000256" key="1">
    <source>
        <dbReference type="SAM" id="Coils"/>
    </source>
</evidence>
<feature type="compositionally biased region" description="Acidic residues" evidence="2">
    <location>
        <begin position="1102"/>
        <end position="1111"/>
    </location>
</feature>
<dbReference type="PROSITE" id="PS50800">
    <property type="entry name" value="SAP"/>
    <property type="match status" value="1"/>
</dbReference>